<comment type="caution">
    <text evidence="1">The sequence shown here is derived from an EMBL/GenBank/DDBJ whole genome shotgun (WGS) entry which is preliminary data.</text>
</comment>
<reference evidence="1 2" key="3">
    <citation type="submission" date="2019-11" db="EMBL/GenBank/DDBJ databases">
        <title>A de novo genome assembly of a pear dwarfing rootstock.</title>
        <authorList>
            <person name="Wang F."/>
            <person name="Wang J."/>
            <person name="Li S."/>
            <person name="Zhang Y."/>
            <person name="Fang M."/>
            <person name="Ma L."/>
            <person name="Zhao Y."/>
            <person name="Jiang S."/>
        </authorList>
    </citation>
    <scope>NUCLEOTIDE SEQUENCE [LARGE SCALE GENOMIC DNA]</scope>
    <source>
        <strain evidence="1">S2</strain>
        <tissue evidence="1">Leaf</tissue>
    </source>
</reference>
<proteinExistence type="predicted"/>
<sequence length="94" mass="10416">MNLIRDTKTVMEISACKDFSDMVSSNSDRVCYDAKNTLLITDEVFESEEVATRHKHGGLAFMSFAKPVSSMVLAETGIAAILRFPMPNLDDKVL</sequence>
<reference evidence="2" key="2">
    <citation type="submission" date="2019-10" db="EMBL/GenBank/DDBJ databases">
        <title>A de novo genome assembly of a pear dwarfing rootstock.</title>
        <authorList>
            <person name="Wang F."/>
            <person name="Wang J."/>
            <person name="Li S."/>
            <person name="Zhang Y."/>
            <person name="Fang M."/>
            <person name="Ma L."/>
            <person name="Zhao Y."/>
            <person name="Jiang S."/>
        </authorList>
    </citation>
    <scope>NUCLEOTIDE SEQUENCE [LARGE SCALE GENOMIC DNA]</scope>
</reference>
<dbReference type="GO" id="GO:0070481">
    <property type="term" value="P:nuclear-transcribed mRNA catabolic process, non-stop decay"/>
    <property type="evidence" value="ECO:0007669"/>
    <property type="project" value="InterPro"/>
</dbReference>
<keyword evidence="2" id="KW-1185">Reference proteome</keyword>
<reference evidence="1 2" key="1">
    <citation type="submission" date="2019-09" db="EMBL/GenBank/DDBJ databases">
        <authorList>
            <person name="Ou C."/>
        </authorList>
    </citation>
    <scope>NUCLEOTIDE SEQUENCE [LARGE SCALE GENOMIC DNA]</scope>
    <source>
        <strain evidence="1">S2</strain>
        <tissue evidence="1">Leaf</tissue>
    </source>
</reference>
<dbReference type="PANTHER" id="PTHR10853:SF3">
    <property type="entry name" value="EUKARYOTIC RELEASE FACTOR 1 (ERF1) FAMILY PROTEIN"/>
    <property type="match status" value="1"/>
</dbReference>
<protein>
    <submittedName>
        <fullName evidence="1">Pelota-like protein</fullName>
    </submittedName>
</protein>
<dbReference type="Gene3D" id="3.30.1330.30">
    <property type="match status" value="1"/>
</dbReference>
<dbReference type="SUPFAM" id="SSF55315">
    <property type="entry name" value="L30e-like"/>
    <property type="match status" value="1"/>
</dbReference>
<dbReference type="AlphaFoldDB" id="A0A5N5FZI9"/>
<name>A0A5N5FZI9_9ROSA</name>
<dbReference type="InterPro" id="IPR004405">
    <property type="entry name" value="TF_pelota"/>
</dbReference>
<evidence type="ECO:0000313" key="1">
    <source>
        <dbReference type="EMBL" id="KAB2608548.1"/>
    </source>
</evidence>
<dbReference type="GO" id="GO:0070966">
    <property type="term" value="P:nuclear-transcribed mRNA catabolic process, no-go decay"/>
    <property type="evidence" value="ECO:0007669"/>
    <property type="project" value="InterPro"/>
</dbReference>
<dbReference type="Proteomes" id="UP000327157">
    <property type="component" value="Chromosome 14"/>
</dbReference>
<dbReference type="PANTHER" id="PTHR10853">
    <property type="entry name" value="PELOTA"/>
    <property type="match status" value="1"/>
</dbReference>
<dbReference type="EMBL" id="SMOL01000553">
    <property type="protein sequence ID" value="KAB2608548.1"/>
    <property type="molecule type" value="Genomic_DNA"/>
</dbReference>
<gene>
    <name evidence="1" type="ORF">D8674_011716</name>
</gene>
<dbReference type="GO" id="GO:0070651">
    <property type="term" value="P:nonfunctional rRNA decay"/>
    <property type="evidence" value="ECO:0007669"/>
    <property type="project" value="TreeGrafter"/>
</dbReference>
<dbReference type="InterPro" id="IPR029064">
    <property type="entry name" value="Ribosomal_eL30-like_sf"/>
</dbReference>
<organism evidence="1 2">
    <name type="scientific">Pyrus ussuriensis x Pyrus communis</name>
    <dbReference type="NCBI Taxonomy" id="2448454"/>
    <lineage>
        <taxon>Eukaryota</taxon>
        <taxon>Viridiplantae</taxon>
        <taxon>Streptophyta</taxon>
        <taxon>Embryophyta</taxon>
        <taxon>Tracheophyta</taxon>
        <taxon>Spermatophyta</taxon>
        <taxon>Magnoliopsida</taxon>
        <taxon>eudicotyledons</taxon>
        <taxon>Gunneridae</taxon>
        <taxon>Pentapetalae</taxon>
        <taxon>rosids</taxon>
        <taxon>fabids</taxon>
        <taxon>Rosales</taxon>
        <taxon>Rosaceae</taxon>
        <taxon>Amygdaloideae</taxon>
        <taxon>Maleae</taxon>
        <taxon>Pyrus</taxon>
    </lineage>
</organism>
<dbReference type="GO" id="GO:0032790">
    <property type="term" value="P:ribosome disassembly"/>
    <property type="evidence" value="ECO:0007669"/>
    <property type="project" value="TreeGrafter"/>
</dbReference>
<dbReference type="OrthoDB" id="10249111at2759"/>
<evidence type="ECO:0000313" key="2">
    <source>
        <dbReference type="Proteomes" id="UP000327157"/>
    </source>
</evidence>
<accession>A0A5N5FZI9</accession>
<dbReference type="GO" id="GO:0005737">
    <property type="term" value="C:cytoplasm"/>
    <property type="evidence" value="ECO:0007669"/>
    <property type="project" value="TreeGrafter"/>
</dbReference>
<dbReference type="GO" id="GO:0071025">
    <property type="term" value="P:RNA surveillance"/>
    <property type="evidence" value="ECO:0007669"/>
    <property type="project" value="InterPro"/>
</dbReference>